<dbReference type="RefSeq" id="XP_014144885.1">
    <property type="nucleotide sequence ID" value="XM_014289410.1"/>
</dbReference>
<organism evidence="1 2">
    <name type="scientific">Sphaeroforma arctica JP610</name>
    <dbReference type="NCBI Taxonomy" id="667725"/>
    <lineage>
        <taxon>Eukaryota</taxon>
        <taxon>Ichthyosporea</taxon>
        <taxon>Ichthyophonida</taxon>
        <taxon>Sphaeroforma</taxon>
    </lineage>
</organism>
<reference evidence="1 2" key="1">
    <citation type="submission" date="2011-02" db="EMBL/GenBank/DDBJ databases">
        <title>The Genome Sequence of Sphaeroforma arctica JP610.</title>
        <authorList>
            <consortium name="The Broad Institute Genome Sequencing Platform"/>
            <person name="Russ C."/>
            <person name="Cuomo C."/>
            <person name="Young S.K."/>
            <person name="Zeng Q."/>
            <person name="Gargeya S."/>
            <person name="Alvarado L."/>
            <person name="Berlin A."/>
            <person name="Chapman S.B."/>
            <person name="Chen Z."/>
            <person name="Freedman E."/>
            <person name="Gellesch M."/>
            <person name="Goldberg J."/>
            <person name="Griggs A."/>
            <person name="Gujja S."/>
            <person name="Heilman E."/>
            <person name="Heiman D."/>
            <person name="Howarth C."/>
            <person name="Mehta T."/>
            <person name="Neiman D."/>
            <person name="Pearson M."/>
            <person name="Roberts A."/>
            <person name="Saif S."/>
            <person name="Shea T."/>
            <person name="Shenoy N."/>
            <person name="Sisk P."/>
            <person name="Stolte C."/>
            <person name="Sykes S."/>
            <person name="White J."/>
            <person name="Yandava C."/>
            <person name="Burger G."/>
            <person name="Gray M.W."/>
            <person name="Holland P.W.H."/>
            <person name="King N."/>
            <person name="Lang F.B.F."/>
            <person name="Roger A.J."/>
            <person name="Ruiz-Trillo I."/>
            <person name="Haas B."/>
            <person name="Nusbaum C."/>
            <person name="Birren B."/>
        </authorList>
    </citation>
    <scope>NUCLEOTIDE SEQUENCE [LARGE SCALE GENOMIC DNA]</scope>
    <source>
        <strain evidence="1 2">JP610</strain>
    </source>
</reference>
<sequence>YPRIKCSASYLRRWIVPGVICTLASGMDRRELQLISPVETKTLESLAGTTSELCSSSGRGG</sequence>
<dbReference type="GeneID" id="25916988"/>
<evidence type="ECO:0000313" key="2">
    <source>
        <dbReference type="Proteomes" id="UP000054560"/>
    </source>
</evidence>
<dbReference type="Proteomes" id="UP000054560">
    <property type="component" value="Unassembled WGS sequence"/>
</dbReference>
<keyword evidence="2" id="KW-1185">Reference proteome</keyword>
<evidence type="ECO:0000313" key="1">
    <source>
        <dbReference type="EMBL" id="KNC70983.1"/>
    </source>
</evidence>
<name>A0A0L0F477_9EUKA</name>
<feature type="non-terminal residue" evidence="1">
    <location>
        <position position="1"/>
    </location>
</feature>
<gene>
    <name evidence="1" type="ORF">SARC_16484</name>
</gene>
<dbReference type="AlphaFoldDB" id="A0A0L0F477"/>
<protein>
    <submittedName>
        <fullName evidence="1">Uncharacterized protein</fullName>
    </submittedName>
</protein>
<accession>A0A0L0F477</accession>
<dbReference type="EMBL" id="KQ249783">
    <property type="protein sequence ID" value="KNC70983.1"/>
    <property type="molecule type" value="Genomic_DNA"/>
</dbReference>
<proteinExistence type="predicted"/>